<dbReference type="Pfam" id="PF13684">
    <property type="entry name" value="FakA-like_C"/>
    <property type="match status" value="1"/>
</dbReference>
<dbReference type="EMBL" id="JAEQMG010000149">
    <property type="protein sequence ID" value="MBK6089749.1"/>
    <property type="molecule type" value="Genomic_DNA"/>
</dbReference>
<gene>
    <name evidence="2" type="ORF">JKK62_14050</name>
</gene>
<dbReference type="InterPro" id="IPR048394">
    <property type="entry name" value="FakA-like_M"/>
</dbReference>
<dbReference type="SUPFAM" id="SSF101473">
    <property type="entry name" value="DhaL-like"/>
    <property type="match status" value="1"/>
</dbReference>
<dbReference type="GO" id="GO:0006071">
    <property type="term" value="P:glycerol metabolic process"/>
    <property type="evidence" value="ECO:0007669"/>
    <property type="project" value="InterPro"/>
</dbReference>
<dbReference type="PROSITE" id="PS51480">
    <property type="entry name" value="DHAL"/>
    <property type="match status" value="1"/>
</dbReference>
<dbReference type="Pfam" id="PF21645">
    <property type="entry name" value="FakA-like_M"/>
    <property type="match status" value="1"/>
</dbReference>
<dbReference type="NCBIfam" id="TIGR03599">
    <property type="entry name" value="YloV"/>
    <property type="match status" value="1"/>
</dbReference>
<dbReference type="PANTHER" id="PTHR33434">
    <property type="entry name" value="DEGV DOMAIN-CONTAINING PROTEIN DR_1986-RELATED"/>
    <property type="match status" value="1"/>
</dbReference>
<dbReference type="GO" id="GO:0004371">
    <property type="term" value="F:glycerone kinase activity"/>
    <property type="evidence" value="ECO:0007669"/>
    <property type="project" value="InterPro"/>
</dbReference>
<organism evidence="2 3">
    <name type="scientific">Ruminococcus difficilis</name>
    <dbReference type="NCBI Taxonomy" id="2763069"/>
    <lineage>
        <taxon>Bacteria</taxon>
        <taxon>Bacillati</taxon>
        <taxon>Bacillota</taxon>
        <taxon>Clostridia</taxon>
        <taxon>Eubacteriales</taxon>
        <taxon>Oscillospiraceae</taxon>
        <taxon>Ruminococcus</taxon>
    </lineage>
</organism>
<dbReference type="Proteomes" id="UP000633365">
    <property type="component" value="Unassembled WGS sequence"/>
</dbReference>
<dbReference type="SMART" id="SM01120">
    <property type="entry name" value="Dak2"/>
    <property type="match status" value="1"/>
</dbReference>
<dbReference type="InterPro" id="IPR050270">
    <property type="entry name" value="DegV_domain_contain"/>
</dbReference>
<dbReference type="Gene3D" id="1.25.40.340">
    <property type="match status" value="1"/>
</dbReference>
<dbReference type="Pfam" id="PF02734">
    <property type="entry name" value="Dak2"/>
    <property type="match status" value="1"/>
</dbReference>
<dbReference type="InterPro" id="IPR019986">
    <property type="entry name" value="YloV-like"/>
</dbReference>
<evidence type="ECO:0000313" key="2">
    <source>
        <dbReference type="EMBL" id="MBK6089749.1"/>
    </source>
</evidence>
<proteinExistence type="predicted"/>
<feature type="domain" description="DhaL" evidence="1">
    <location>
        <begin position="7"/>
        <end position="197"/>
    </location>
</feature>
<dbReference type="RefSeq" id="WP_201428456.1">
    <property type="nucleotide sequence ID" value="NZ_JAEQMG010000149.1"/>
</dbReference>
<dbReference type="InterPro" id="IPR004007">
    <property type="entry name" value="DhaL_dom"/>
</dbReference>
<evidence type="ECO:0000259" key="1">
    <source>
        <dbReference type="PROSITE" id="PS51480"/>
    </source>
</evidence>
<accession>A0A934WTP3</accession>
<dbReference type="InterPro" id="IPR036117">
    <property type="entry name" value="DhaL_dom_sf"/>
</dbReference>
<dbReference type="PANTHER" id="PTHR33434:SF4">
    <property type="entry name" value="PHOSPHATASE PROTEIN"/>
    <property type="match status" value="1"/>
</dbReference>
<dbReference type="InterPro" id="IPR033470">
    <property type="entry name" value="FakA-like_C"/>
</dbReference>
<sequence>MRRINGIHLEKMMNNGLAYLQQHEEEVNRLNVFPVPDGDTGTNMALTLGNGIRYAESDEHAGAYLRSLSDGMLLGARGNSGVILSQFYRGLADELVRTPIIGPGELRAGLIRGYRTAYEAVVHPVEGTILSVAREGIEHIRTQITRNSSIESILSMYIAEMRKTLSYTPEMLSVLKEAGVVDSGAYGFILITEGMLKCLYGEVIDPVEVPAPITHQPLVDLSLFNETSEFSDGYCTEFILQRLTNSRYKQEFDKQSFISELRFFGNSIAVVVNGMRVKVHIHTLYPAKVIAFAQQYGEFLTFKMENMQVQHNEHDLEIAKKKEHKALAVIAVVNGEGMKKLFEDFGCDIVIDGGTTMNTSSAEFLEAFDELDADEIVILPNNPNIILAAHQAVELSKRRHITVIESGSVAQGYFAMAMDVPDSDDAPFRVSQMKSGIENIATVSQTVASRDYSYHQISCRKGDEIALLDGEIVSVGSDYAKTILDAIAAIEDIEEKETCVIFRGTGVDEDRGDELCESLSARYPLMDFECIDGGQEIYHWIIGLA</sequence>
<keyword evidence="3" id="KW-1185">Reference proteome</keyword>
<dbReference type="SMART" id="SM01121">
    <property type="entry name" value="Dak1_2"/>
    <property type="match status" value="1"/>
</dbReference>
<protein>
    <submittedName>
        <fullName evidence="2">DAK2 domain-containing protein</fullName>
    </submittedName>
</protein>
<dbReference type="AlphaFoldDB" id="A0A934WTP3"/>
<evidence type="ECO:0000313" key="3">
    <source>
        <dbReference type="Proteomes" id="UP000633365"/>
    </source>
</evidence>
<name>A0A934WTP3_9FIRM</name>
<comment type="caution">
    <text evidence="2">The sequence shown here is derived from an EMBL/GenBank/DDBJ whole genome shotgun (WGS) entry which is preliminary data.</text>
</comment>
<reference evidence="2" key="1">
    <citation type="submission" date="2021-01" db="EMBL/GenBank/DDBJ databases">
        <title>Genome public.</title>
        <authorList>
            <person name="Liu C."/>
            <person name="Sun Q."/>
        </authorList>
    </citation>
    <scope>NUCLEOTIDE SEQUENCE</scope>
    <source>
        <strain evidence="2">M6</strain>
    </source>
</reference>